<dbReference type="GO" id="GO:0051537">
    <property type="term" value="F:2 iron, 2 sulfur cluster binding"/>
    <property type="evidence" value="ECO:0007669"/>
    <property type="project" value="InterPro"/>
</dbReference>
<comment type="caution">
    <text evidence="5">The sequence shown here is derived from an EMBL/GenBank/DDBJ whole genome shotgun (WGS) entry which is preliminary data.</text>
</comment>
<proteinExistence type="inferred from homology"/>
<dbReference type="GO" id="GO:0009055">
    <property type="term" value="F:electron transfer activity"/>
    <property type="evidence" value="ECO:0007669"/>
    <property type="project" value="InterPro"/>
</dbReference>
<dbReference type="InterPro" id="IPR006058">
    <property type="entry name" value="2Fe2S_fd_BS"/>
</dbReference>
<evidence type="ECO:0000256" key="2">
    <source>
        <dbReference type="ARBA" id="ARBA00009433"/>
    </source>
</evidence>
<evidence type="ECO:0000259" key="4">
    <source>
        <dbReference type="PROSITE" id="PS51085"/>
    </source>
</evidence>
<evidence type="ECO:0000313" key="5">
    <source>
        <dbReference type="EMBL" id="MCF0040360.1"/>
    </source>
</evidence>
<dbReference type="InterPro" id="IPR036010">
    <property type="entry name" value="2Fe-2S_ferredoxin-like_sf"/>
</dbReference>
<reference evidence="5" key="1">
    <citation type="submission" date="2021-12" db="EMBL/GenBank/DDBJ databases">
        <title>Novel species in genus Dyadobacter.</title>
        <authorList>
            <person name="Ma C."/>
        </authorList>
    </citation>
    <scope>NUCLEOTIDE SEQUENCE</scope>
    <source>
        <strain evidence="5">CY399</strain>
    </source>
</reference>
<dbReference type="SUPFAM" id="SSF54292">
    <property type="entry name" value="2Fe-2S ferredoxin-like"/>
    <property type="match status" value="1"/>
</dbReference>
<comment type="cofactor">
    <cofactor evidence="1">
        <name>[3Fe-4S] cluster</name>
        <dbReference type="ChEBI" id="CHEBI:21137"/>
    </cofactor>
</comment>
<dbReference type="PROSITE" id="PS51085">
    <property type="entry name" value="2FE2S_FER_2"/>
    <property type="match status" value="1"/>
</dbReference>
<dbReference type="RefSeq" id="WP_234612811.1">
    <property type="nucleotide sequence ID" value="NZ_CP098806.1"/>
</dbReference>
<dbReference type="InterPro" id="IPR012675">
    <property type="entry name" value="Beta-grasp_dom_sf"/>
</dbReference>
<keyword evidence="6" id="KW-1185">Reference proteome</keyword>
<dbReference type="InterPro" id="IPR025192">
    <property type="entry name" value="Succ_DH/fum_Rdtase_N"/>
</dbReference>
<gene>
    <name evidence="5" type="ORF">LXM24_09710</name>
</gene>
<evidence type="ECO:0000256" key="1">
    <source>
        <dbReference type="ARBA" id="ARBA00001927"/>
    </source>
</evidence>
<evidence type="ECO:0000313" key="6">
    <source>
        <dbReference type="Proteomes" id="UP001139700"/>
    </source>
</evidence>
<evidence type="ECO:0000256" key="3">
    <source>
        <dbReference type="ARBA" id="ARBA00034078"/>
    </source>
</evidence>
<name>A0A9X1P984_9BACT</name>
<sequence length="92" mass="10333">MKEEQKCTILFTLIYGNEEYQVQTLERNYLSLMTLISDYVNISGFGLCCGMGSCGTCMVQIDGRFTLACQVPVDDWLANSEIKIEPSIIFTS</sequence>
<dbReference type="Proteomes" id="UP001139700">
    <property type="component" value="Unassembled WGS sequence"/>
</dbReference>
<dbReference type="AlphaFoldDB" id="A0A9X1P984"/>
<protein>
    <submittedName>
        <fullName evidence="5">2Fe-2S iron-sulfur cluster-binding protein</fullName>
    </submittedName>
</protein>
<dbReference type="EMBL" id="JAJTTA010000002">
    <property type="protein sequence ID" value="MCF0040360.1"/>
    <property type="molecule type" value="Genomic_DNA"/>
</dbReference>
<dbReference type="InterPro" id="IPR001041">
    <property type="entry name" value="2Fe-2S_ferredoxin-type"/>
</dbReference>
<dbReference type="Pfam" id="PF13085">
    <property type="entry name" value="Fer2_3"/>
    <property type="match status" value="1"/>
</dbReference>
<comment type="cofactor">
    <cofactor evidence="3">
        <name>[2Fe-2S] cluster</name>
        <dbReference type="ChEBI" id="CHEBI:190135"/>
    </cofactor>
</comment>
<feature type="domain" description="2Fe-2S ferredoxin-type" evidence="4">
    <location>
        <begin position="9"/>
        <end position="88"/>
    </location>
</feature>
<comment type="similarity">
    <text evidence="2">Belongs to the succinate dehydrogenase/fumarate reductase iron-sulfur protein family.</text>
</comment>
<dbReference type="PROSITE" id="PS00197">
    <property type="entry name" value="2FE2S_FER_1"/>
    <property type="match status" value="1"/>
</dbReference>
<accession>A0A9X1P984</accession>
<dbReference type="Gene3D" id="3.10.20.30">
    <property type="match status" value="1"/>
</dbReference>
<organism evidence="5 6">
    <name type="scientific">Dyadobacter fanqingshengii</name>
    <dbReference type="NCBI Taxonomy" id="2906443"/>
    <lineage>
        <taxon>Bacteria</taxon>
        <taxon>Pseudomonadati</taxon>
        <taxon>Bacteroidota</taxon>
        <taxon>Cytophagia</taxon>
        <taxon>Cytophagales</taxon>
        <taxon>Spirosomataceae</taxon>
        <taxon>Dyadobacter</taxon>
    </lineage>
</organism>